<dbReference type="InterPro" id="IPR010610">
    <property type="entry name" value="EryCIII-like_C"/>
</dbReference>
<organism evidence="3 6">
    <name type="scientific">Ustilaginoidea virens</name>
    <name type="common">Rice false smut fungus</name>
    <name type="synonym">Villosiclava virens</name>
    <dbReference type="NCBI Taxonomy" id="1159556"/>
    <lineage>
        <taxon>Eukaryota</taxon>
        <taxon>Fungi</taxon>
        <taxon>Dikarya</taxon>
        <taxon>Ascomycota</taxon>
        <taxon>Pezizomycotina</taxon>
        <taxon>Sordariomycetes</taxon>
        <taxon>Hypocreomycetidae</taxon>
        <taxon>Hypocreales</taxon>
        <taxon>Clavicipitaceae</taxon>
        <taxon>Ustilaginoidea</taxon>
    </lineage>
</organism>
<dbReference type="PANTHER" id="PTHR21015">
    <property type="entry name" value="UDP-N-ACETYLGLUCOSAMINE--N-ACETYLMURAMYL-(PENTAPEPTIDE) PYROPHOSPHORYL-UNDECAPRENOL N-ACETYLGLUCOSAMINE TRANSFERASE 1"/>
    <property type="match status" value="1"/>
</dbReference>
<dbReference type="Pfam" id="PF06722">
    <property type="entry name" value="EryCIII-like_C"/>
    <property type="match status" value="1"/>
</dbReference>
<keyword evidence="5" id="KW-1185">Reference proteome</keyword>
<reference evidence="3" key="1">
    <citation type="journal article" date="2016" name="Genome Announc.">
        <title>Genome Sequence of Ustilaginoidea virens IPU010, a Rice Pathogenic Fungus Causing False Smut.</title>
        <authorList>
            <person name="Kumagai T."/>
            <person name="Ishii T."/>
            <person name="Terai G."/>
            <person name="Umemura M."/>
            <person name="Machida M."/>
            <person name="Asai K."/>
        </authorList>
    </citation>
    <scope>NUCLEOTIDE SEQUENCE [LARGE SCALE GENOMIC DNA]</scope>
    <source>
        <strain evidence="3">IPU010</strain>
    </source>
</reference>
<gene>
    <name evidence="4" type="ORF">UV8b_07198</name>
    <name evidence="3" type="ORF">UVI_02042560</name>
</gene>
<dbReference type="InterPro" id="IPR002213">
    <property type="entry name" value="UDP_glucos_trans"/>
</dbReference>
<evidence type="ECO:0000259" key="2">
    <source>
        <dbReference type="Pfam" id="PF06722"/>
    </source>
</evidence>
<dbReference type="EMBL" id="CP072758">
    <property type="protein sequence ID" value="QUC22957.1"/>
    <property type="molecule type" value="Genomic_DNA"/>
</dbReference>
<evidence type="ECO:0000313" key="6">
    <source>
        <dbReference type="Proteomes" id="UP000054053"/>
    </source>
</evidence>
<dbReference type="Proteomes" id="UP000027002">
    <property type="component" value="Chromosome 6"/>
</dbReference>
<dbReference type="GO" id="GO:0008194">
    <property type="term" value="F:UDP-glycosyltransferase activity"/>
    <property type="evidence" value="ECO:0007669"/>
    <property type="project" value="InterPro"/>
</dbReference>
<dbReference type="PANTHER" id="PTHR21015:SF22">
    <property type="entry name" value="GLYCOSYLTRANSFERASE"/>
    <property type="match status" value="1"/>
</dbReference>
<dbReference type="GO" id="GO:0016758">
    <property type="term" value="F:hexosyltransferase activity"/>
    <property type="evidence" value="ECO:0007669"/>
    <property type="project" value="UniProtKB-ARBA"/>
</dbReference>
<dbReference type="AlphaFoldDB" id="A0A063BXP7"/>
<protein>
    <recommendedName>
        <fullName evidence="2">Erythromycin biosynthesis protein CIII-like C-terminal domain-containing protein</fullName>
    </recommendedName>
</protein>
<accession>A0A063BXP7</accession>
<sequence>MKVLLHSHFPAGHALPMQAVAQALTSRGHAVVWLTSRDNEARVAFTGAQFAATQAVAAVDAPLARDHSSGVFPTAYKHLDARLLAQVSDYREVLARFAPDLVLVDVFPHGARALYDLGEGPVFATLGVIPMYTSHLRAPLPSSGMCPPARCLARVQNALRQLLNRWLWQPLHLAPDLNAQRARLGLAPLPPREAPEWFAYSPHLHIQASCPSLEFNQLPCSPAHEKHTTFVGPLVTRTDADPSKLPGWWAELPTTRQIVGITQGTLAMDPASLIVPSIRALKDHEQLILVVVSPYVQDIQARVGSCPNVRYAAWLPYGLLLPRLSLLITNGGYGSVTQALSHGVPLLCAGQSEDKRDTAARVTFSGAGVDLRTDNPSAESVRAAACAILGDEAYKARARRVGDELNRLGGADAACDALEDLVRSTKI</sequence>
<keyword evidence="1" id="KW-0808">Transferase</keyword>
<dbReference type="STRING" id="1159556.A0A063BXP7"/>
<dbReference type="Gene3D" id="3.40.50.2000">
    <property type="entry name" value="Glycogen Phosphorylase B"/>
    <property type="match status" value="2"/>
</dbReference>
<reference evidence="6" key="2">
    <citation type="journal article" date="2016" name="Genome Announc.">
        <title>Genome sequence of Ustilaginoidea virens IPU010, a rice pathogenic fungus causing false smut.</title>
        <authorList>
            <person name="Kumagai T."/>
            <person name="Ishii T."/>
            <person name="Terai G."/>
            <person name="Umemura M."/>
            <person name="Machida M."/>
            <person name="Asai K."/>
        </authorList>
    </citation>
    <scope>NUCLEOTIDE SEQUENCE [LARGE SCALE GENOMIC DNA]</scope>
    <source>
        <strain evidence="6">IPU010</strain>
    </source>
</reference>
<evidence type="ECO:0000313" key="5">
    <source>
        <dbReference type="Proteomes" id="UP000027002"/>
    </source>
</evidence>
<dbReference type="CDD" id="cd03784">
    <property type="entry name" value="GT1_Gtf-like"/>
    <property type="match status" value="1"/>
</dbReference>
<evidence type="ECO:0000256" key="1">
    <source>
        <dbReference type="ARBA" id="ARBA00022679"/>
    </source>
</evidence>
<dbReference type="GeneID" id="66067975"/>
<dbReference type="EMBL" id="BBTG02000024">
    <property type="protein sequence ID" value="GAO20095.1"/>
    <property type="molecule type" value="Genomic_DNA"/>
</dbReference>
<name>A0A063BXP7_USTVR</name>
<dbReference type="HOGENOM" id="CLU_000537_4_0_1"/>
<proteinExistence type="predicted"/>
<dbReference type="RefSeq" id="XP_043000630.1">
    <property type="nucleotide sequence ID" value="XM_043144695.1"/>
</dbReference>
<reference evidence="4" key="3">
    <citation type="submission" date="2020-03" db="EMBL/GenBank/DDBJ databases">
        <title>A mixture of massive structural variations and highly conserved coding sequences in Ustilaginoidea virens genome.</title>
        <authorList>
            <person name="Zhang K."/>
            <person name="Zhao Z."/>
            <person name="Zhang Z."/>
            <person name="Li Y."/>
            <person name="Hsiang T."/>
            <person name="Sun W."/>
        </authorList>
    </citation>
    <scope>NUCLEOTIDE SEQUENCE</scope>
    <source>
        <strain evidence="4">UV-8b</strain>
    </source>
</reference>
<dbReference type="SUPFAM" id="SSF53756">
    <property type="entry name" value="UDP-Glycosyltransferase/glycogen phosphorylase"/>
    <property type="match status" value="1"/>
</dbReference>
<dbReference type="OrthoDB" id="5835829at2759"/>
<dbReference type="Proteomes" id="UP000054053">
    <property type="component" value="Unassembled WGS sequence"/>
</dbReference>
<evidence type="ECO:0000313" key="3">
    <source>
        <dbReference type="EMBL" id="GAO20095.1"/>
    </source>
</evidence>
<evidence type="ECO:0000313" key="4">
    <source>
        <dbReference type="EMBL" id="QUC22957.1"/>
    </source>
</evidence>
<feature type="domain" description="Erythromycin biosynthesis protein CIII-like C-terminal" evidence="2">
    <location>
        <begin position="306"/>
        <end position="404"/>
    </location>
</feature>
<dbReference type="KEGG" id="uvi:66067975"/>